<sequence>MPNKTSFTVWTGLLLATCVFGMGTRPTRRTHSPQSDDLASLLAQLQNPSMQSNTIWGAVPQDLSTPTRSDTAIREFVQQQTEALLKNQSSQVTSIQVNNMLAAVHAAGISHDTTRCLLYLTRFERVGLWCEGAQGPYSSTVNGWEDPKPEPYVVTRAVAFTVPGDSVTAKHTLEELNKAVEAQDQWMRNRDQVIGNQAYKRRYY</sequence>
<keyword evidence="1" id="KW-0732">Signal</keyword>
<feature type="chain" id="PRO_5040731709" description="Secreted protein" evidence="1">
    <location>
        <begin position="22"/>
        <end position="204"/>
    </location>
</feature>
<keyword evidence="3" id="KW-1185">Reference proteome</keyword>
<comment type="caution">
    <text evidence="2">The sequence shown here is derived from an EMBL/GenBank/DDBJ whole genome shotgun (WGS) entry which is preliminary data.</text>
</comment>
<name>A0A9W8B8L6_9FUNG</name>
<dbReference type="AlphaFoldDB" id="A0A9W8B8L6"/>
<accession>A0A9W8B8L6</accession>
<organism evidence="2 3">
    <name type="scientific">Dimargaris verticillata</name>
    <dbReference type="NCBI Taxonomy" id="2761393"/>
    <lineage>
        <taxon>Eukaryota</taxon>
        <taxon>Fungi</taxon>
        <taxon>Fungi incertae sedis</taxon>
        <taxon>Zoopagomycota</taxon>
        <taxon>Kickxellomycotina</taxon>
        <taxon>Dimargaritomycetes</taxon>
        <taxon>Dimargaritales</taxon>
        <taxon>Dimargaritaceae</taxon>
        <taxon>Dimargaris</taxon>
    </lineage>
</organism>
<dbReference type="Proteomes" id="UP001151582">
    <property type="component" value="Unassembled WGS sequence"/>
</dbReference>
<protein>
    <recommendedName>
        <fullName evidence="4">Secreted protein</fullName>
    </recommendedName>
</protein>
<evidence type="ECO:0000313" key="3">
    <source>
        <dbReference type="Proteomes" id="UP001151582"/>
    </source>
</evidence>
<evidence type="ECO:0000313" key="2">
    <source>
        <dbReference type="EMBL" id="KAJ1981211.1"/>
    </source>
</evidence>
<evidence type="ECO:0000256" key="1">
    <source>
        <dbReference type="SAM" id="SignalP"/>
    </source>
</evidence>
<evidence type="ECO:0008006" key="4">
    <source>
        <dbReference type="Google" id="ProtNLM"/>
    </source>
</evidence>
<dbReference type="EMBL" id="JANBQB010000134">
    <property type="protein sequence ID" value="KAJ1981211.1"/>
    <property type="molecule type" value="Genomic_DNA"/>
</dbReference>
<feature type="signal peptide" evidence="1">
    <location>
        <begin position="1"/>
        <end position="21"/>
    </location>
</feature>
<dbReference type="OrthoDB" id="10370247at2759"/>
<gene>
    <name evidence="2" type="ORF">H4R34_002170</name>
</gene>
<proteinExistence type="predicted"/>
<reference evidence="2" key="1">
    <citation type="submission" date="2022-07" db="EMBL/GenBank/DDBJ databases">
        <title>Phylogenomic reconstructions and comparative analyses of Kickxellomycotina fungi.</title>
        <authorList>
            <person name="Reynolds N.K."/>
            <person name="Stajich J.E."/>
            <person name="Barry K."/>
            <person name="Grigoriev I.V."/>
            <person name="Crous P."/>
            <person name="Smith M.E."/>
        </authorList>
    </citation>
    <scope>NUCLEOTIDE SEQUENCE</scope>
    <source>
        <strain evidence="2">RSA 567</strain>
    </source>
</reference>